<dbReference type="AlphaFoldDB" id="A0A0E9NCM0"/>
<dbReference type="EMBL" id="BACD03000009">
    <property type="protein sequence ID" value="GAO47441.1"/>
    <property type="molecule type" value="Genomic_DNA"/>
</dbReference>
<gene>
    <name evidence="1" type="ORF">G7K_1649-t1</name>
</gene>
<keyword evidence="2" id="KW-1185">Reference proteome</keyword>
<dbReference type="Proteomes" id="UP000033140">
    <property type="component" value="Unassembled WGS sequence"/>
</dbReference>
<reference evidence="1 2" key="3">
    <citation type="journal article" date="2015" name="Genome Announc.">
        <title>Draft Genome Sequence of the Archiascomycetous Yeast Saitoella complicata.</title>
        <authorList>
            <person name="Yamauchi K."/>
            <person name="Kondo S."/>
            <person name="Hamamoto M."/>
            <person name="Takahashi Y."/>
            <person name="Ogura Y."/>
            <person name="Hayashi T."/>
            <person name="Nishida H."/>
        </authorList>
    </citation>
    <scope>NUCLEOTIDE SEQUENCE [LARGE SCALE GENOMIC DNA]</scope>
    <source>
        <strain evidence="1 2">NRRL Y-17804</strain>
    </source>
</reference>
<evidence type="ECO:0000313" key="1">
    <source>
        <dbReference type="EMBL" id="GAO47441.1"/>
    </source>
</evidence>
<organism evidence="1 2">
    <name type="scientific">Saitoella complicata (strain BCRC 22490 / CBS 7301 / JCM 7358 / NBRC 10748 / NRRL Y-17804)</name>
    <dbReference type="NCBI Taxonomy" id="698492"/>
    <lineage>
        <taxon>Eukaryota</taxon>
        <taxon>Fungi</taxon>
        <taxon>Dikarya</taxon>
        <taxon>Ascomycota</taxon>
        <taxon>Taphrinomycotina</taxon>
        <taxon>Taphrinomycotina incertae sedis</taxon>
        <taxon>Saitoella</taxon>
    </lineage>
</organism>
<reference evidence="1 2" key="2">
    <citation type="journal article" date="2014" name="J. Gen. Appl. Microbiol.">
        <title>The early diverging ascomycetous budding yeast Saitoella complicata has three histone deacetylases belonging to the Clr6, Hos2, and Rpd3 lineages.</title>
        <authorList>
            <person name="Nishida H."/>
            <person name="Matsumoto T."/>
            <person name="Kondo S."/>
            <person name="Hamamoto M."/>
            <person name="Yoshikawa H."/>
        </authorList>
    </citation>
    <scope>NUCLEOTIDE SEQUENCE [LARGE SCALE GENOMIC DNA]</scope>
    <source>
        <strain evidence="1 2">NRRL Y-17804</strain>
    </source>
</reference>
<comment type="caution">
    <text evidence="1">The sequence shown here is derived from an EMBL/GenBank/DDBJ whole genome shotgun (WGS) entry which is preliminary data.</text>
</comment>
<sequence>MSLMCYYQMIGFCTTTRSYRSIRSICNAQLQFHDIVSHDENTQSDTSSHTEIVLAVEAPTIVDRLIMYSHQERHPGRDIVTVDAADERAAMAVAANSGIPRHGEDPNHFFVARLLAACTPFRSCDTNSMMNRDQYQMSGAAGTSRCCSWNSHGWVF</sequence>
<reference evidence="1 2" key="1">
    <citation type="journal article" date="2011" name="J. Gen. Appl. Microbiol.">
        <title>Draft genome sequencing of the enigmatic yeast Saitoella complicata.</title>
        <authorList>
            <person name="Nishida H."/>
            <person name="Hamamoto M."/>
            <person name="Sugiyama J."/>
        </authorList>
    </citation>
    <scope>NUCLEOTIDE SEQUENCE [LARGE SCALE GENOMIC DNA]</scope>
    <source>
        <strain evidence="1 2">NRRL Y-17804</strain>
    </source>
</reference>
<accession>A0A0E9NCM0</accession>
<name>A0A0E9NCM0_SAICN</name>
<protein>
    <submittedName>
        <fullName evidence="1">Uncharacterized protein</fullName>
    </submittedName>
</protein>
<proteinExistence type="predicted"/>
<evidence type="ECO:0000313" key="2">
    <source>
        <dbReference type="Proteomes" id="UP000033140"/>
    </source>
</evidence>